<dbReference type="AlphaFoldDB" id="A0A3R9LK03"/>
<feature type="domain" description="DUF6900" evidence="1">
    <location>
        <begin position="42"/>
        <end position="85"/>
    </location>
</feature>
<organism evidence="2 3">
    <name type="scientific">Streptococcus oralis</name>
    <dbReference type="NCBI Taxonomy" id="1303"/>
    <lineage>
        <taxon>Bacteria</taxon>
        <taxon>Bacillati</taxon>
        <taxon>Bacillota</taxon>
        <taxon>Bacilli</taxon>
        <taxon>Lactobacillales</taxon>
        <taxon>Streptococcaceae</taxon>
        <taxon>Streptococcus</taxon>
    </lineage>
</organism>
<sequence>MEKFTNRNIQNNKLEQEQFSLQDRIQNIHNFENEDTTRDQEIAIVASMIGRIPTLERQNSDSQDFHDISVWTLQEMLRVSYELGKLSQEAPVPTEL</sequence>
<evidence type="ECO:0000313" key="2">
    <source>
        <dbReference type="EMBL" id="RSJ68100.1"/>
    </source>
</evidence>
<evidence type="ECO:0000259" key="1">
    <source>
        <dbReference type="Pfam" id="PF21841"/>
    </source>
</evidence>
<dbReference type="OrthoDB" id="2224718at2"/>
<dbReference type="EMBL" id="RJPJ01000003">
    <property type="protein sequence ID" value="RSJ68100.1"/>
    <property type="molecule type" value="Genomic_DNA"/>
</dbReference>
<evidence type="ECO:0000313" key="3">
    <source>
        <dbReference type="Proteomes" id="UP000280182"/>
    </source>
</evidence>
<dbReference type="Proteomes" id="UP000280182">
    <property type="component" value="Unassembled WGS sequence"/>
</dbReference>
<dbReference type="InterPro" id="IPR054195">
    <property type="entry name" value="DUF6900"/>
</dbReference>
<name>A0A3R9LK03_STROR</name>
<accession>A0A3R9LK03</accession>
<gene>
    <name evidence="2" type="ORF">D8802_03660</name>
</gene>
<protein>
    <recommendedName>
        <fullName evidence="1">DUF6900 domain-containing protein</fullName>
    </recommendedName>
</protein>
<dbReference type="RefSeq" id="WP_125394840.1">
    <property type="nucleotide sequence ID" value="NZ_RJPJ01000003.1"/>
</dbReference>
<reference evidence="2 3" key="1">
    <citation type="submission" date="2018-11" db="EMBL/GenBank/DDBJ databases">
        <title>Species Designations Belie Phenotypic and Genotypic Heterogeneity in Oral Streptococci.</title>
        <authorList>
            <person name="Velsko I."/>
        </authorList>
    </citation>
    <scope>NUCLEOTIDE SEQUENCE [LARGE SCALE GENOMIC DNA]</scope>
    <source>
        <strain evidence="2 3">BCC12</strain>
    </source>
</reference>
<comment type="caution">
    <text evidence="2">The sequence shown here is derived from an EMBL/GenBank/DDBJ whole genome shotgun (WGS) entry which is preliminary data.</text>
</comment>
<proteinExistence type="predicted"/>
<dbReference type="Pfam" id="PF21841">
    <property type="entry name" value="DUF6900"/>
    <property type="match status" value="1"/>
</dbReference>